<dbReference type="EMBL" id="DXGK01000036">
    <property type="protein sequence ID" value="HIW70132.1"/>
    <property type="molecule type" value="Genomic_DNA"/>
</dbReference>
<dbReference type="InterPro" id="IPR000182">
    <property type="entry name" value="GNAT_dom"/>
</dbReference>
<dbReference type="PROSITE" id="PS51186">
    <property type="entry name" value="GNAT"/>
    <property type="match status" value="1"/>
</dbReference>
<dbReference type="Pfam" id="PF00583">
    <property type="entry name" value="Acetyltransf_1"/>
    <property type="match status" value="1"/>
</dbReference>
<proteinExistence type="predicted"/>
<protein>
    <submittedName>
        <fullName evidence="2">GNAT family N-acetyltransferase</fullName>
    </submittedName>
</protein>
<comment type="caution">
    <text evidence="2">The sequence shown here is derived from an EMBL/GenBank/DDBJ whole genome shotgun (WGS) entry which is preliminary data.</text>
</comment>
<evidence type="ECO:0000313" key="2">
    <source>
        <dbReference type="EMBL" id="HIW70132.1"/>
    </source>
</evidence>
<reference evidence="2" key="2">
    <citation type="submission" date="2021-04" db="EMBL/GenBank/DDBJ databases">
        <authorList>
            <person name="Gilroy R."/>
        </authorList>
    </citation>
    <scope>NUCLEOTIDE SEQUENCE</scope>
    <source>
        <strain evidence="2">ChiHejej3B27-2180</strain>
    </source>
</reference>
<name>A0A9D1QQ14_9LACO</name>
<dbReference type="AlphaFoldDB" id="A0A9D1QQ14"/>
<evidence type="ECO:0000313" key="3">
    <source>
        <dbReference type="Proteomes" id="UP000886878"/>
    </source>
</evidence>
<dbReference type="SUPFAM" id="SSF55729">
    <property type="entry name" value="Acyl-CoA N-acyltransferases (Nat)"/>
    <property type="match status" value="1"/>
</dbReference>
<organism evidence="2 3">
    <name type="scientific">Candidatus Limosilactobacillus merdipullorum</name>
    <dbReference type="NCBI Taxonomy" id="2838653"/>
    <lineage>
        <taxon>Bacteria</taxon>
        <taxon>Bacillati</taxon>
        <taxon>Bacillota</taxon>
        <taxon>Bacilli</taxon>
        <taxon>Lactobacillales</taxon>
        <taxon>Lactobacillaceae</taxon>
        <taxon>Limosilactobacillus</taxon>
    </lineage>
</organism>
<dbReference type="CDD" id="cd04301">
    <property type="entry name" value="NAT_SF"/>
    <property type="match status" value="1"/>
</dbReference>
<evidence type="ECO:0000259" key="1">
    <source>
        <dbReference type="PROSITE" id="PS51186"/>
    </source>
</evidence>
<accession>A0A9D1QQ14</accession>
<sequence length="177" mass="19997">MNAIYLRRSTMAELPVIEEIIEDGRQALKTAGSTQWQDDNPTKETLVDDIKQRHSWVLLVNGQVAGVATLLPGPEDDYRTITGGHWANDGDDYVTIHRVAISSHFRGQHLSSYLFSDLLTVGQALGYTNFRIDTHAQNQVMQHLIKKFGFLYRGTVTVDDQLDPRRVAFELNIGKED</sequence>
<gene>
    <name evidence="2" type="ORF">H9876_01940</name>
</gene>
<feature type="domain" description="N-acetyltransferase" evidence="1">
    <location>
        <begin position="4"/>
        <end position="176"/>
    </location>
</feature>
<dbReference type="Gene3D" id="3.40.630.30">
    <property type="match status" value="1"/>
</dbReference>
<dbReference type="GO" id="GO:0016747">
    <property type="term" value="F:acyltransferase activity, transferring groups other than amino-acyl groups"/>
    <property type="evidence" value="ECO:0007669"/>
    <property type="project" value="InterPro"/>
</dbReference>
<reference evidence="2" key="1">
    <citation type="journal article" date="2021" name="PeerJ">
        <title>Extensive microbial diversity within the chicken gut microbiome revealed by metagenomics and culture.</title>
        <authorList>
            <person name="Gilroy R."/>
            <person name="Ravi A."/>
            <person name="Getino M."/>
            <person name="Pursley I."/>
            <person name="Horton D.L."/>
            <person name="Alikhan N.F."/>
            <person name="Baker D."/>
            <person name="Gharbi K."/>
            <person name="Hall N."/>
            <person name="Watson M."/>
            <person name="Adriaenssens E.M."/>
            <person name="Foster-Nyarko E."/>
            <person name="Jarju S."/>
            <person name="Secka A."/>
            <person name="Antonio M."/>
            <person name="Oren A."/>
            <person name="Chaudhuri R.R."/>
            <person name="La Ragione R."/>
            <person name="Hildebrand F."/>
            <person name="Pallen M.J."/>
        </authorList>
    </citation>
    <scope>NUCLEOTIDE SEQUENCE</scope>
    <source>
        <strain evidence="2">ChiHejej3B27-2180</strain>
    </source>
</reference>
<dbReference type="Proteomes" id="UP000886878">
    <property type="component" value="Unassembled WGS sequence"/>
</dbReference>
<dbReference type="InterPro" id="IPR016181">
    <property type="entry name" value="Acyl_CoA_acyltransferase"/>
</dbReference>